<proteinExistence type="predicted"/>
<reference evidence="1 2" key="1">
    <citation type="submission" date="2017-07" db="EMBL/GenBank/DDBJ databases">
        <title>Draft Genome Sequences of Select Purple Nonsulfur Bacteria.</title>
        <authorList>
            <person name="Lasarre B."/>
            <person name="Mckinlay J.B."/>
        </authorList>
    </citation>
    <scope>NUCLEOTIDE SEQUENCE [LARGE SCALE GENOMIC DNA]</scope>
    <source>
        <strain evidence="1 2">DSM 11907</strain>
    </source>
</reference>
<evidence type="ECO:0000313" key="2">
    <source>
        <dbReference type="Proteomes" id="UP000248863"/>
    </source>
</evidence>
<dbReference type="EMBL" id="NPEU01000007">
    <property type="protein sequence ID" value="RAI41907.1"/>
    <property type="molecule type" value="Genomic_DNA"/>
</dbReference>
<name>A0A327KUL1_9BRAD</name>
<accession>A0A327KUL1</accession>
<keyword evidence="2" id="KW-1185">Reference proteome</keyword>
<evidence type="ECO:0000313" key="1">
    <source>
        <dbReference type="EMBL" id="RAI41907.1"/>
    </source>
</evidence>
<organism evidence="1 2">
    <name type="scientific">Rhodoplanes elegans</name>
    <dbReference type="NCBI Taxonomy" id="29408"/>
    <lineage>
        <taxon>Bacteria</taxon>
        <taxon>Pseudomonadati</taxon>
        <taxon>Pseudomonadota</taxon>
        <taxon>Alphaproteobacteria</taxon>
        <taxon>Hyphomicrobiales</taxon>
        <taxon>Nitrobacteraceae</taxon>
        <taxon>Rhodoplanes</taxon>
    </lineage>
</organism>
<gene>
    <name evidence="1" type="ORF">CH338_01565</name>
</gene>
<protein>
    <submittedName>
        <fullName evidence="1">Uncharacterized protein</fullName>
    </submittedName>
</protein>
<dbReference type="AlphaFoldDB" id="A0A327KUL1"/>
<comment type="caution">
    <text evidence="1">The sequence shown here is derived from an EMBL/GenBank/DDBJ whole genome shotgun (WGS) entry which is preliminary data.</text>
</comment>
<sequence>MLDRFGVLPLDYVHALIGGNLAALRSRFNLLWSPPNFYLSRPDGQRRCANANYRYLVYANGTQAKALLRERGHALAHRRASPFPHQLMESMIAASIHIGIAGSPDLRLIDWNRIKAETGSPAASIPLPRGSSIVPDWEPFIIEYAGSPKSAFRFFPGFEADTGTEPVDAADLERSSIRGKFEDYLSVVKARTYESHFGVSTFFIPFVTTTERRMTSMIALLLKLTGGKGSPNFLFKHVPSFTAPERLAPPTGHMLTDPWQRAGFPPINLDTIEGR</sequence>
<dbReference type="Proteomes" id="UP000248863">
    <property type="component" value="Unassembled WGS sequence"/>
</dbReference>